<evidence type="ECO:0000256" key="2">
    <source>
        <dbReference type="ARBA" id="ARBA00022801"/>
    </source>
</evidence>
<proteinExistence type="predicted"/>
<dbReference type="Proteomes" id="UP000261325">
    <property type="component" value="Unassembled WGS sequence"/>
</dbReference>
<evidence type="ECO:0000259" key="6">
    <source>
        <dbReference type="PROSITE" id="PS51195"/>
    </source>
</evidence>
<evidence type="ECO:0000313" key="7">
    <source>
        <dbReference type="EMBL" id="HAC30730.1"/>
    </source>
</evidence>
<keyword evidence="3 7" id="KW-0347">Helicase</keyword>
<keyword evidence="2" id="KW-0378">Hydrolase</keyword>
<evidence type="ECO:0000256" key="1">
    <source>
        <dbReference type="ARBA" id="ARBA00022741"/>
    </source>
</evidence>
<feature type="non-terminal residue" evidence="7">
    <location>
        <position position="1"/>
    </location>
</feature>
<gene>
    <name evidence="7" type="ORF">DCF82_23435</name>
</gene>
<feature type="domain" description="DEAD-box RNA helicase Q" evidence="6">
    <location>
        <begin position="1"/>
        <end position="24"/>
    </location>
</feature>
<protein>
    <submittedName>
        <fullName evidence="7">ATP-dependent RNA helicase RhlE</fullName>
    </submittedName>
</protein>
<dbReference type="Gene3D" id="3.40.50.300">
    <property type="entry name" value="P-loop containing nucleotide triphosphate hydrolases"/>
    <property type="match status" value="1"/>
</dbReference>
<dbReference type="PANTHER" id="PTHR47959">
    <property type="entry name" value="ATP-DEPENDENT RNA HELICASE RHLE-RELATED"/>
    <property type="match status" value="1"/>
</dbReference>
<feature type="short sequence motif" description="Q motif" evidence="5">
    <location>
        <begin position="1"/>
        <end position="24"/>
    </location>
</feature>
<organism evidence="7 8">
    <name type="scientific">Marinobacter nauticus</name>
    <name type="common">Marinobacter hydrocarbonoclasticus</name>
    <name type="synonym">Marinobacter aquaeolei</name>
    <dbReference type="NCBI Taxonomy" id="2743"/>
    <lineage>
        <taxon>Bacteria</taxon>
        <taxon>Pseudomonadati</taxon>
        <taxon>Pseudomonadota</taxon>
        <taxon>Gammaproteobacteria</taxon>
        <taxon>Pseudomonadales</taxon>
        <taxon>Marinobacteraceae</taxon>
        <taxon>Marinobacter</taxon>
    </lineage>
</organism>
<evidence type="ECO:0000313" key="8">
    <source>
        <dbReference type="Proteomes" id="UP000261325"/>
    </source>
</evidence>
<dbReference type="PANTHER" id="PTHR47959:SF13">
    <property type="entry name" value="ATP-DEPENDENT RNA HELICASE RHLE"/>
    <property type="match status" value="1"/>
</dbReference>
<evidence type="ECO:0000256" key="3">
    <source>
        <dbReference type="ARBA" id="ARBA00022806"/>
    </source>
</evidence>
<dbReference type="GO" id="GO:0005524">
    <property type="term" value="F:ATP binding"/>
    <property type="evidence" value="ECO:0007669"/>
    <property type="project" value="UniProtKB-KW"/>
</dbReference>
<dbReference type="PROSITE" id="PS51195">
    <property type="entry name" value="Q_MOTIF"/>
    <property type="match status" value="1"/>
</dbReference>
<keyword evidence="1" id="KW-0547">Nucleotide-binding</keyword>
<dbReference type="SUPFAM" id="SSF52540">
    <property type="entry name" value="P-loop containing nucleoside triphosphate hydrolases"/>
    <property type="match status" value="1"/>
</dbReference>
<dbReference type="GO" id="GO:0003724">
    <property type="term" value="F:RNA helicase activity"/>
    <property type="evidence" value="ECO:0007669"/>
    <property type="project" value="InterPro"/>
</dbReference>
<feature type="non-terminal residue" evidence="7">
    <location>
        <position position="47"/>
    </location>
</feature>
<dbReference type="GO" id="GO:0003676">
    <property type="term" value="F:nucleic acid binding"/>
    <property type="evidence" value="ECO:0007669"/>
    <property type="project" value="InterPro"/>
</dbReference>
<dbReference type="EMBL" id="DLYI01000314">
    <property type="protein sequence ID" value="HAC30730.1"/>
    <property type="molecule type" value="Genomic_DNA"/>
</dbReference>
<dbReference type="Pfam" id="PF00270">
    <property type="entry name" value="DEAD"/>
    <property type="match status" value="1"/>
</dbReference>
<name>A0A3B8WQH4_MARNT</name>
<keyword evidence="4" id="KW-0067">ATP-binding</keyword>
<dbReference type="InterPro" id="IPR027417">
    <property type="entry name" value="P-loop_NTPase"/>
</dbReference>
<sequence length="47" mass="4799">LGLSEQLVRATADQGYETPSPIQQQAIPAVLSGKDVMAAAQTGTGKT</sequence>
<comment type="caution">
    <text evidence="7">The sequence shown here is derived from an EMBL/GenBank/DDBJ whole genome shotgun (WGS) entry which is preliminary data.</text>
</comment>
<dbReference type="GO" id="GO:0005829">
    <property type="term" value="C:cytosol"/>
    <property type="evidence" value="ECO:0007669"/>
    <property type="project" value="TreeGrafter"/>
</dbReference>
<dbReference type="AlphaFoldDB" id="A0A3B8WQH4"/>
<dbReference type="InterPro" id="IPR050079">
    <property type="entry name" value="DEAD_box_RNA_helicase"/>
</dbReference>
<dbReference type="GO" id="GO:0016787">
    <property type="term" value="F:hydrolase activity"/>
    <property type="evidence" value="ECO:0007669"/>
    <property type="project" value="UniProtKB-KW"/>
</dbReference>
<reference evidence="7 8" key="1">
    <citation type="journal article" date="2018" name="Nat. Biotechnol.">
        <title>A standardized bacterial taxonomy based on genome phylogeny substantially revises the tree of life.</title>
        <authorList>
            <person name="Parks D.H."/>
            <person name="Chuvochina M."/>
            <person name="Waite D.W."/>
            <person name="Rinke C."/>
            <person name="Skarshewski A."/>
            <person name="Chaumeil P.A."/>
            <person name="Hugenholtz P."/>
        </authorList>
    </citation>
    <scope>NUCLEOTIDE SEQUENCE [LARGE SCALE GENOMIC DNA]</scope>
    <source>
        <strain evidence="7">UBA9049</strain>
    </source>
</reference>
<dbReference type="InterPro" id="IPR014014">
    <property type="entry name" value="RNA_helicase_DEAD_Q_motif"/>
</dbReference>
<evidence type="ECO:0000256" key="5">
    <source>
        <dbReference type="PROSITE-ProRule" id="PRU00552"/>
    </source>
</evidence>
<evidence type="ECO:0000256" key="4">
    <source>
        <dbReference type="ARBA" id="ARBA00022840"/>
    </source>
</evidence>
<dbReference type="InterPro" id="IPR011545">
    <property type="entry name" value="DEAD/DEAH_box_helicase_dom"/>
</dbReference>
<accession>A0A3B8WQH4</accession>